<sequence>MNQPADDTGINNAGSSDIPELPYPDVPDIWKALNAKPEIDPTAWIASNATVLGRVKLGRRSSVFYGAILRGDGESITVGDETNIQDLSVLHTDRGYPCEIGNRVTIGHRAIVHACHIEDEAMIGMGATLLTGCKIGKGALIAAGAVVREGTVVPPHTLWAGVPAREISSLTAEQQGRLSHAYQHYVNCGVLYKAFENDPKS</sequence>
<dbReference type="EC" id="2.3.1.89" evidence="2"/>
<dbReference type="CDD" id="cd04645">
    <property type="entry name" value="LbH_gamma_CA_like"/>
    <property type="match status" value="1"/>
</dbReference>
<dbReference type="KEGG" id="plon:Pla110_08080"/>
<evidence type="ECO:0000313" key="2">
    <source>
        <dbReference type="EMBL" id="QDU79104.1"/>
    </source>
</evidence>
<dbReference type="OrthoDB" id="9803036at2"/>
<evidence type="ECO:0000313" key="3">
    <source>
        <dbReference type="Proteomes" id="UP000317178"/>
    </source>
</evidence>
<organism evidence="2 3">
    <name type="scientific">Polystyrenella longa</name>
    <dbReference type="NCBI Taxonomy" id="2528007"/>
    <lineage>
        <taxon>Bacteria</taxon>
        <taxon>Pseudomonadati</taxon>
        <taxon>Planctomycetota</taxon>
        <taxon>Planctomycetia</taxon>
        <taxon>Planctomycetales</taxon>
        <taxon>Planctomycetaceae</taxon>
        <taxon>Polystyrenella</taxon>
    </lineage>
</organism>
<dbReference type="PANTHER" id="PTHR13061:SF29">
    <property type="entry name" value="GAMMA CARBONIC ANHYDRASE-LIKE 1, MITOCHONDRIAL-RELATED"/>
    <property type="match status" value="1"/>
</dbReference>
<dbReference type="AlphaFoldDB" id="A0A518CIU5"/>
<dbReference type="SUPFAM" id="SSF51161">
    <property type="entry name" value="Trimeric LpxA-like enzymes"/>
    <property type="match status" value="1"/>
</dbReference>
<dbReference type="GO" id="GO:0047200">
    <property type="term" value="F:tetrahydrodipicolinate N-acetyltransferase activity"/>
    <property type="evidence" value="ECO:0007669"/>
    <property type="project" value="UniProtKB-EC"/>
</dbReference>
<dbReference type="RefSeq" id="WP_144993442.1">
    <property type="nucleotide sequence ID" value="NZ_CP036281.1"/>
</dbReference>
<protein>
    <submittedName>
        <fullName evidence="2">2,3,4,5-tetrahydropyridine-2,6-dicarboxylate N-acetyltransferase</fullName>
        <ecNumber evidence="2">2.3.1.89</ecNumber>
    </submittedName>
</protein>
<dbReference type="InterPro" id="IPR011004">
    <property type="entry name" value="Trimer_LpxA-like_sf"/>
</dbReference>
<dbReference type="Pfam" id="PF00132">
    <property type="entry name" value="Hexapep"/>
    <property type="match status" value="1"/>
</dbReference>
<dbReference type="EMBL" id="CP036281">
    <property type="protein sequence ID" value="QDU79104.1"/>
    <property type="molecule type" value="Genomic_DNA"/>
</dbReference>
<gene>
    <name evidence="2" type="primary">dapH</name>
    <name evidence="2" type="ORF">Pla110_08080</name>
</gene>
<feature type="compositionally biased region" description="Polar residues" evidence="1">
    <location>
        <begin position="1"/>
        <end position="15"/>
    </location>
</feature>
<feature type="region of interest" description="Disordered" evidence="1">
    <location>
        <begin position="1"/>
        <end position="20"/>
    </location>
</feature>
<dbReference type="PANTHER" id="PTHR13061">
    <property type="entry name" value="DYNACTIN SUBUNIT P25"/>
    <property type="match status" value="1"/>
</dbReference>
<name>A0A518CIU5_9PLAN</name>
<keyword evidence="2" id="KW-0012">Acyltransferase</keyword>
<dbReference type="Proteomes" id="UP000317178">
    <property type="component" value="Chromosome"/>
</dbReference>
<keyword evidence="2" id="KW-0808">Transferase</keyword>
<accession>A0A518CIU5</accession>
<proteinExistence type="predicted"/>
<reference evidence="2 3" key="1">
    <citation type="submission" date="2019-02" db="EMBL/GenBank/DDBJ databases">
        <title>Deep-cultivation of Planctomycetes and their phenomic and genomic characterization uncovers novel biology.</title>
        <authorList>
            <person name="Wiegand S."/>
            <person name="Jogler M."/>
            <person name="Boedeker C."/>
            <person name="Pinto D."/>
            <person name="Vollmers J."/>
            <person name="Rivas-Marin E."/>
            <person name="Kohn T."/>
            <person name="Peeters S.H."/>
            <person name="Heuer A."/>
            <person name="Rast P."/>
            <person name="Oberbeckmann S."/>
            <person name="Bunk B."/>
            <person name="Jeske O."/>
            <person name="Meyerdierks A."/>
            <person name="Storesund J.E."/>
            <person name="Kallscheuer N."/>
            <person name="Luecker S."/>
            <person name="Lage O.M."/>
            <person name="Pohl T."/>
            <person name="Merkel B.J."/>
            <person name="Hornburger P."/>
            <person name="Mueller R.-W."/>
            <person name="Bruemmer F."/>
            <person name="Labrenz M."/>
            <person name="Spormann A.M."/>
            <person name="Op den Camp H."/>
            <person name="Overmann J."/>
            <person name="Amann R."/>
            <person name="Jetten M.S.M."/>
            <person name="Mascher T."/>
            <person name="Medema M.H."/>
            <person name="Devos D.P."/>
            <person name="Kaster A.-K."/>
            <person name="Ovreas L."/>
            <person name="Rohde M."/>
            <person name="Galperin M.Y."/>
            <person name="Jogler C."/>
        </authorList>
    </citation>
    <scope>NUCLEOTIDE SEQUENCE [LARGE SCALE GENOMIC DNA]</scope>
    <source>
        <strain evidence="2 3">Pla110</strain>
    </source>
</reference>
<dbReference type="InterPro" id="IPR047324">
    <property type="entry name" value="LbH_gamma_CA-like"/>
</dbReference>
<evidence type="ECO:0000256" key="1">
    <source>
        <dbReference type="SAM" id="MobiDB-lite"/>
    </source>
</evidence>
<dbReference type="InterPro" id="IPR050484">
    <property type="entry name" value="Transf_Hexapept/Carb_Anhydrase"/>
</dbReference>
<dbReference type="Gene3D" id="2.160.10.10">
    <property type="entry name" value="Hexapeptide repeat proteins"/>
    <property type="match status" value="1"/>
</dbReference>
<keyword evidence="3" id="KW-1185">Reference proteome</keyword>
<dbReference type="InterPro" id="IPR001451">
    <property type="entry name" value="Hexapep"/>
</dbReference>